<dbReference type="Gene3D" id="1.10.3470.10">
    <property type="entry name" value="ABC transporter involved in vitamin B12 uptake, BtuC"/>
    <property type="match status" value="1"/>
</dbReference>
<dbReference type="GO" id="GO:0005886">
    <property type="term" value="C:plasma membrane"/>
    <property type="evidence" value="ECO:0007669"/>
    <property type="project" value="UniProtKB-SubCell"/>
</dbReference>
<gene>
    <name evidence="8" type="ORF">AYR53_02700</name>
</gene>
<dbReference type="OrthoDB" id="9811721at2"/>
<dbReference type="STRING" id="375175.AYR53_02700"/>
<dbReference type="InterPro" id="IPR037294">
    <property type="entry name" value="ABC_BtuC-like"/>
</dbReference>
<evidence type="ECO:0000256" key="1">
    <source>
        <dbReference type="ARBA" id="ARBA00004651"/>
    </source>
</evidence>
<comment type="subcellular location">
    <subcellularLocation>
        <location evidence="1">Cell membrane</location>
        <topology evidence="1">Multi-pass membrane protein</topology>
    </subcellularLocation>
</comment>
<dbReference type="CDD" id="cd06550">
    <property type="entry name" value="TM_ABC_iron-siderophores_like"/>
    <property type="match status" value="1"/>
</dbReference>
<dbReference type="SUPFAM" id="SSF81345">
    <property type="entry name" value="ABC transporter involved in vitamin B12 uptake, BtuC"/>
    <property type="match status" value="1"/>
</dbReference>
<evidence type="ECO:0000256" key="3">
    <source>
        <dbReference type="ARBA" id="ARBA00022448"/>
    </source>
</evidence>
<dbReference type="EMBL" id="CP014873">
    <property type="protein sequence ID" value="ANK61770.1"/>
    <property type="molecule type" value="Genomic_DNA"/>
</dbReference>
<accession>A0A192H087</accession>
<evidence type="ECO:0000256" key="7">
    <source>
        <dbReference type="ARBA" id="ARBA00023136"/>
    </source>
</evidence>
<dbReference type="Pfam" id="PF01032">
    <property type="entry name" value="FecCD"/>
    <property type="match status" value="1"/>
</dbReference>
<keyword evidence="3" id="KW-0813">Transport</keyword>
<dbReference type="Proteomes" id="UP000078582">
    <property type="component" value="Chromosome"/>
</dbReference>
<reference evidence="8 9" key="1">
    <citation type="submission" date="2016-03" db="EMBL/GenBank/DDBJ databases">
        <title>Pediococcus and Lactobacillus from brewery environment - whole genome sequencing and assembly.</title>
        <authorList>
            <person name="Behr J."/>
            <person name="Geissler A.J."/>
            <person name="Vogel R.F."/>
        </authorList>
    </citation>
    <scope>NUCLEOTIDE SEQUENCE [LARGE SCALE GENOMIC DNA]</scope>
    <source>
        <strain evidence="8 9">TMW 1.1989</strain>
    </source>
</reference>
<proteinExistence type="inferred from homology"/>
<evidence type="ECO:0000313" key="8">
    <source>
        <dbReference type="EMBL" id="ANK61770.1"/>
    </source>
</evidence>
<name>A0A192H087_9LACO</name>
<protein>
    <submittedName>
        <fullName evidence="8">Ferrichrome ABC transporter permease</fullName>
    </submittedName>
</protein>
<keyword evidence="7" id="KW-0472">Membrane</keyword>
<dbReference type="KEGG" id="lbt:AYR52_10610"/>
<evidence type="ECO:0000256" key="2">
    <source>
        <dbReference type="ARBA" id="ARBA00007935"/>
    </source>
</evidence>
<dbReference type="GeneID" id="42981146"/>
<dbReference type="PANTHER" id="PTHR30472:SF25">
    <property type="entry name" value="ABC TRANSPORTER PERMEASE PROTEIN MJ0876-RELATED"/>
    <property type="match status" value="1"/>
</dbReference>
<dbReference type="PANTHER" id="PTHR30472">
    <property type="entry name" value="FERRIC ENTEROBACTIN TRANSPORT SYSTEM PERMEASE PROTEIN"/>
    <property type="match status" value="1"/>
</dbReference>
<keyword evidence="6" id="KW-1133">Transmembrane helix</keyword>
<evidence type="ECO:0000256" key="6">
    <source>
        <dbReference type="ARBA" id="ARBA00022989"/>
    </source>
</evidence>
<evidence type="ECO:0000256" key="5">
    <source>
        <dbReference type="ARBA" id="ARBA00022692"/>
    </source>
</evidence>
<evidence type="ECO:0000313" key="9">
    <source>
        <dbReference type="Proteomes" id="UP000078582"/>
    </source>
</evidence>
<dbReference type="RefSeq" id="WP_068225972.1">
    <property type="nucleotide sequence ID" value="NZ_CP014623.1"/>
</dbReference>
<dbReference type="GO" id="GO:0022857">
    <property type="term" value="F:transmembrane transporter activity"/>
    <property type="evidence" value="ECO:0007669"/>
    <property type="project" value="InterPro"/>
</dbReference>
<dbReference type="InterPro" id="IPR000522">
    <property type="entry name" value="ABC_transptr_permease_BtuC"/>
</dbReference>
<sequence>MQHKIAHLNFILICLLLLGFTIDLCSGPTWYSPLTLLHPHTGLEQQIILQVRLPRALASVLIGSLLAVAGQLLQTISRNPIADPAILGVNSGANLALIIGTVVGIPFTIAARFGLALLGALIAFCIVLGLSVTRSGMQPLRLILGGTIFSGFLVSVAYAVSLLTQSTAKYRTLLVGGFSGVTYQAVTLLAITFFILVIGLFCLRQELTLLALNDQLAQGLGTKRNWTRLWAACLIVLAAGASVAVAGNIAFVGLGIPQCIALLSGHNFKHTVGQVLLAGGAFLSFGDALAKSAHPPFELPLGALTAILGGLFLFIFLWRNQEEALN</sequence>
<comment type="similarity">
    <text evidence="2">Belongs to the binding-protein-dependent transport system permease family. FecCD subfamily.</text>
</comment>
<dbReference type="AlphaFoldDB" id="A0A192H087"/>
<evidence type="ECO:0000256" key="4">
    <source>
        <dbReference type="ARBA" id="ARBA00022475"/>
    </source>
</evidence>
<keyword evidence="9" id="KW-1185">Reference proteome</keyword>
<keyword evidence="5" id="KW-0812">Transmembrane</keyword>
<organism evidence="8 9">
    <name type="scientific">Loigolactobacillus backii</name>
    <dbReference type="NCBI Taxonomy" id="375175"/>
    <lineage>
        <taxon>Bacteria</taxon>
        <taxon>Bacillati</taxon>
        <taxon>Bacillota</taxon>
        <taxon>Bacilli</taxon>
        <taxon>Lactobacillales</taxon>
        <taxon>Lactobacillaceae</taxon>
        <taxon>Loigolactobacillus</taxon>
    </lineage>
</organism>
<keyword evidence="4" id="KW-1003">Cell membrane</keyword>